<feature type="transmembrane region" description="Helical" evidence="6">
    <location>
        <begin position="509"/>
        <end position="526"/>
    </location>
</feature>
<dbReference type="GO" id="GO:0032977">
    <property type="term" value="F:membrane insertase activity"/>
    <property type="evidence" value="ECO:0007669"/>
    <property type="project" value="InterPro"/>
</dbReference>
<name>A0A425I1Q4_TOXGO</name>
<feature type="compositionally biased region" description="Low complexity" evidence="5">
    <location>
        <begin position="75"/>
        <end position="102"/>
    </location>
</feature>
<dbReference type="GO" id="GO:0032979">
    <property type="term" value="P:protein insertion into mitochondrial inner membrane from matrix"/>
    <property type="evidence" value="ECO:0007669"/>
    <property type="project" value="TreeGrafter"/>
</dbReference>
<dbReference type="PANTHER" id="PTHR12428:SF65">
    <property type="entry name" value="CYTOCHROME C OXIDASE ASSEMBLY PROTEIN COX18, MITOCHONDRIAL"/>
    <property type="match status" value="1"/>
</dbReference>
<reference evidence="7 8" key="1">
    <citation type="submission" date="2017-10" db="EMBL/GenBank/DDBJ databases">
        <authorList>
            <person name="Sibley D."/>
            <person name="Venepally P."/>
            <person name="Karamycheva S."/>
            <person name="Hadjithomas M."/>
            <person name="Khan A."/>
            <person name="Brunk B."/>
            <person name="Roos D."/>
            <person name="Caler E."/>
            <person name="Lorenzi H."/>
        </authorList>
    </citation>
    <scope>NUCLEOTIDE SEQUENCE [LARGE SCALE GENOMIC DNA]</scope>
    <source>
        <strain evidence="7 8">CAST</strain>
    </source>
</reference>
<accession>A0A425I1Q4</accession>
<evidence type="ECO:0000313" key="7">
    <source>
        <dbReference type="EMBL" id="RQX72618.1"/>
    </source>
</evidence>
<keyword evidence="4 6" id="KW-0472">Membrane</keyword>
<dbReference type="InterPro" id="IPR001708">
    <property type="entry name" value="YidC/ALB3/OXA1/COX18"/>
</dbReference>
<feature type="region of interest" description="Disordered" evidence="5">
    <location>
        <begin position="75"/>
        <end position="142"/>
    </location>
</feature>
<proteinExistence type="predicted"/>
<keyword evidence="2 6" id="KW-0812">Transmembrane</keyword>
<feature type="transmembrane region" description="Helical" evidence="6">
    <location>
        <begin position="413"/>
        <end position="437"/>
    </location>
</feature>
<evidence type="ECO:0000256" key="5">
    <source>
        <dbReference type="SAM" id="MobiDB-lite"/>
    </source>
</evidence>
<keyword evidence="3 6" id="KW-1133">Transmembrane helix</keyword>
<feature type="region of interest" description="Disordered" evidence="5">
    <location>
        <begin position="626"/>
        <end position="645"/>
    </location>
</feature>
<evidence type="ECO:0000256" key="3">
    <source>
        <dbReference type="ARBA" id="ARBA00022989"/>
    </source>
</evidence>
<organism evidence="7 8">
    <name type="scientific">Toxoplasma gondii CAST</name>
    <dbReference type="NCBI Taxonomy" id="943122"/>
    <lineage>
        <taxon>Eukaryota</taxon>
        <taxon>Sar</taxon>
        <taxon>Alveolata</taxon>
        <taxon>Apicomplexa</taxon>
        <taxon>Conoidasida</taxon>
        <taxon>Coccidia</taxon>
        <taxon>Eucoccidiorida</taxon>
        <taxon>Eimeriorina</taxon>
        <taxon>Sarcocystidae</taxon>
        <taxon>Toxoplasma</taxon>
    </lineage>
</organism>
<comment type="caution">
    <text evidence="7">The sequence shown here is derived from an EMBL/GenBank/DDBJ whole genome shotgun (WGS) entry which is preliminary data.</text>
</comment>
<dbReference type="VEuPathDB" id="ToxoDB:TGCAST_312430"/>
<dbReference type="PANTHER" id="PTHR12428">
    <property type="entry name" value="OXA1"/>
    <property type="match status" value="1"/>
</dbReference>
<evidence type="ECO:0000313" key="8">
    <source>
        <dbReference type="Proteomes" id="UP000284452"/>
    </source>
</evidence>
<feature type="compositionally biased region" description="Basic and acidic residues" evidence="5">
    <location>
        <begin position="628"/>
        <end position="638"/>
    </location>
</feature>
<protein>
    <submittedName>
        <fullName evidence="7">60 kDa inner membrane protein</fullName>
    </submittedName>
</protein>
<feature type="compositionally biased region" description="Low complexity" evidence="5">
    <location>
        <begin position="243"/>
        <end position="262"/>
    </location>
</feature>
<dbReference type="GO" id="GO:0005743">
    <property type="term" value="C:mitochondrial inner membrane"/>
    <property type="evidence" value="ECO:0007669"/>
    <property type="project" value="TreeGrafter"/>
</dbReference>
<evidence type="ECO:0000256" key="2">
    <source>
        <dbReference type="ARBA" id="ARBA00022692"/>
    </source>
</evidence>
<dbReference type="EMBL" id="AHIV02000805">
    <property type="protein sequence ID" value="RQX72618.1"/>
    <property type="molecule type" value="Genomic_DNA"/>
</dbReference>
<dbReference type="Proteomes" id="UP000284452">
    <property type="component" value="Unassembled WGS sequence"/>
</dbReference>
<feature type="compositionally biased region" description="Polar residues" evidence="5">
    <location>
        <begin position="189"/>
        <end position="203"/>
    </location>
</feature>
<feature type="transmembrane region" description="Helical" evidence="6">
    <location>
        <begin position="468"/>
        <end position="488"/>
    </location>
</feature>
<feature type="transmembrane region" description="Helical" evidence="6">
    <location>
        <begin position="532"/>
        <end position="550"/>
    </location>
</feature>
<sequence>MLRLRPVLRLPRAPRLSGIKSISREGSSRSQFLSVSATGDCARPLIFPASQATSLTPASSFFCFSCPSPPRSLSARTSVSSSSSAPSTGDPSSSFPLLSRLPTVSPSSALRTPPLNRRRPPAIRSQARTPLPSCRGSSPLASCSPSDVSAPRLFSSSSLASPSFSPLSLPSRCFFSLRSVFGEQAAPQPRQQGETVSHVQSGLDSKVDKATPQTLSGGTSSGPEAEDGASSEASSSSGGGNGSSTSSDTLSGGSRSSSISGTAVPVDAASVKKGADGGEQVDPGSLFVEPPEFTGPSDGSYAAVLYERIKDHTDSWLSNGSAVNCASDWLLLAKDSLGLPWAMALPIIGCSLRLLTLPFAIAAERDIRLRGLHGAEFMELNKMLKEKQKVGLGSPEFLKEREKVKKFIDAHNLSVFPMSSVQMLFIGLTISLFSYALRNMAVRVDEFPAFIAEHPGWFETLALPDPTLATTFLTIFGGLSILIAGWMVSDKLKKFSPIKTTGPLSPATARILPSVFIVAYATFMGTAFPGGLVLLLLPAAFLQIILARVFRLRSVTRALNFVPDSAKPLHAVHADILRQRVPELVKEWEKLAAAKNISPRKMGKGIVALWKEKCMDPKFQSLLKNSKQQRDFRGREGGAARPSTMLRPNAGFQRDYF</sequence>
<evidence type="ECO:0000256" key="6">
    <source>
        <dbReference type="SAM" id="Phobius"/>
    </source>
</evidence>
<feature type="transmembrane region" description="Helical" evidence="6">
    <location>
        <begin position="341"/>
        <end position="363"/>
    </location>
</feature>
<feature type="region of interest" description="Disordered" evidence="5">
    <location>
        <begin position="184"/>
        <end position="293"/>
    </location>
</feature>
<evidence type="ECO:0000256" key="1">
    <source>
        <dbReference type="ARBA" id="ARBA00004141"/>
    </source>
</evidence>
<gene>
    <name evidence="7" type="ORF">TGCAST_312430</name>
</gene>
<dbReference type="AlphaFoldDB" id="A0A425I1Q4"/>
<comment type="subcellular location">
    <subcellularLocation>
        <location evidence="1">Membrane</location>
        <topology evidence="1">Multi-pass membrane protein</topology>
    </subcellularLocation>
</comment>
<evidence type="ECO:0000256" key="4">
    <source>
        <dbReference type="ARBA" id="ARBA00023136"/>
    </source>
</evidence>